<dbReference type="GO" id="GO:0005524">
    <property type="term" value="F:ATP binding"/>
    <property type="evidence" value="ECO:0007669"/>
    <property type="project" value="UniProtKB-KW"/>
</dbReference>
<dbReference type="InterPro" id="IPR042115">
    <property type="entry name" value="PriA_3primeBD_sf"/>
</dbReference>
<dbReference type="Pfam" id="PF17764">
    <property type="entry name" value="PriA_3primeBD"/>
    <property type="match status" value="1"/>
</dbReference>
<reference evidence="5 6" key="1">
    <citation type="submission" date="2012-12" db="EMBL/GenBank/DDBJ databases">
        <title>Novel taxa of Listeriaceae from agricultural environments in the United States.</title>
        <authorList>
            <person name="den Bakker H.C."/>
            <person name="Allred A."/>
            <person name="Warchocki S."/>
            <person name="Wright E.M."/>
            <person name="Burrell A."/>
            <person name="Nightingale K.K."/>
            <person name="Kephart D."/>
            <person name="Wiedmann M."/>
        </authorList>
    </citation>
    <scope>NUCLEOTIDE SEQUENCE [LARGE SCALE GENOMIC DNA]</scope>
    <source>
        <strain evidence="5 6">FSL S10-1203</strain>
    </source>
</reference>
<dbReference type="EMBL" id="AODM01000003">
    <property type="protein sequence ID" value="EUJ65447.1"/>
    <property type="molecule type" value="Genomic_DNA"/>
</dbReference>
<evidence type="ECO:0000313" key="5">
    <source>
        <dbReference type="EMBL" id="EUJ65447.1"/>
    </source>
</evidence>
<organism evidence="5 6">
    <name type="scientific">Listeria fleischmannii FSL S10-1203</name>
    <dbReference type="NCBI Taxonomy" id="1265822"/>
    <lineage>
        <taxon>Bacteria</taxon>
        <taxon>Bacillati</taxon>
        <taxon>Bacillota</taxon>
        <taxon>Bacilli</taxon>
        <taxon>Bacillales</taxon>
        <taxon>Listeriaceae</taxon>
        <taxon>Listeria</taxon>
    </lineage>
</organism>
<dbReference type="GO" id="GO:0006270">
    <property type="term" value="P:DNA replication initiation"/>
    <property type="evidence" value="ECO:0007669"/>
    <property type="project" value="TreeGrafter"/>
</dbReference>
<dbReference type="GO" id="GO:0006310">
    <property type="term" value="P:DNA recombination"/>
    <property type="evidence" value="ECO:0007669"/>
    <property type="project" value="TreeGrafter"/>
</dbReference>
<protein>
    <submittedName>
        <fullName evidence="5">Primosome assembly protein PriA</fullName>
    </submittedName>
</protein>
<dbReference type="GO" id="GO:0043138">
    <property type="term" value="F:3'-5' DNA helicase activity"/>
    <property type="evidence" value="ECO:0007669"/>
    <property type="project" value="TreeGrafter"/>
</dbReference>
<dbReference type="InterPro" id="IPR041222">
    <property type="entry name" value="PriA_3primeBD"/>
</dbReference>
<evidence type="ECO:0000313" key="6">
    <source>
        <dbReference type="Proteomes" id="UP000019241"/>
    </source>
</evidence>
<evidence type="ECO:0000256" key="2">
    <source>
        <dbReference type="ARBA" id="ARBA00022840"/>
    </source>
</evidence>
<keyword evidence="1" id="KW-0547">Nucleotide-binding</keyword>
<dbReference type="Gene3D" id="3.40.1440.60">
    <property type="entry name" value="PriA, 3(prime) DNA-binding domain"/>
    <property type="match status" value="1"/>
</dbReference>
<name>W7E2M2_9LIST</name>
<dbReference type="GO" id="GO:0006302">
    <property type="term" value="P:double-strand break repair"/>
    <property type="evidence" value="ECO:0007669"/>
    <property type="project" value="TreeGrafter"/>
</dbReference>
<dbReference type="Proteomes" id="UP000019241">
    <property type="component" value="Unassembled WGS sequence"/>
</dbReference>
<evidence type="ECO:0000259" key="4">
    <source>
        <dbReference type="Pfam" id="PF17764"/>
    </source>
</evidence>
<dbReference type="AlphaFoldDB" id="W7E2M2"/>
<dbReference type="FunFam" id="3.40.1440.60:FF:000001">
    <property type="entry name" value="Primosomal protein N"/>
    <property type="match status" value="1"/>
</dbReference>
<feature type="domain" description="Primosomal protein N' 3' DNA-binding" evidence="4">
    <location>
        <begin position="6"/>
        <end position="104"/>
    </location>
</feature>
<proteinExistence type="predicted"/>
<sequence>MNQVAKVIVDVPAMQVDRPFDYVVPENLVGIALVGTRVSVPFGNRKVQGFVVELGEVEDVTKLKTIDSVMDVLPVLNEELLELGDFLAKETLAFRVSVYQAMLPAALRAKYEKYVVRLDTEDDELERLFEGYETLPFKELIGRNILKSVQKYVRSGQVEIAYAVKNKVTNKKNTCCNLPAYAKPATRRTIRFT</sequence>
<dbReference type="PANTHER" id="PTHR30580:SF0">
    <property type="entry name" value="PRIMOSOMAL PROTEIN N"/>
    <property type="match status" value="1"/>
</dbReference>
<evidence type="ECO:0000256" key="3">
    <source>
        <dbReference type="ARBA" id="ARBA00023125"/>
    </source>
</evidence>
<evidence type="ECO:0000256" key="1">
    <source>
        <dbReference type="ARBA" id="ARBA00022741"/>
    </source>
</evidence>
<keyword evidence="3" id="KW-0238">DNA-binding</keyword>
<dbReference type="GO" id="GO:0003677">
    <property type="term" value="F:DNA binding"/>
    <property type="evidence" value="ECO:0007669"/>
    <property type="project" value="UniProtKB-KW"/>
</dbReference>
<dbReference type="PATRIC" id="fig|1265822.4.peg.150"/>
<keyword evidence="2" id="KW-0067">ATP-binding</keyword>
<accession>W7E2M2</accession>
<comment type="caution">
    <text evidence="5">The sequence shown here is derived from an EMBL/GenBank/DDBJ whole genome shotgun (WGS) entry which is preliminary data.</text>
</comment>
<dbReference type="PANTHER" id="PTHR30580">
    <property type="entry name" value="PRIMOSOMAL PROTEIN N"/>
    <property type="match status" value="1"/>
</dbReference>
<gene>
    <name evidence="5" type="ORF">MCOL2_00740</name>
</gene>